<name>A0A255GNZ5_9ACTN</name>
<dbReference type="OrthoDB" id="3296614at2"/>
<dbReference type="RefSeq" id="WP_094404368.1">
    <property type="nucleotide sequence ID" value="NZ_NMVO01000001.1"/>
</dbReference>
<dbReference type="EMBL" id="NMVO01000001">
    <property type="protein sequence ID" value="OYO17535.1"/>
    <property type="molecule type" value="Genomic_DNA"/>
</dbReference>
<evidence type="ECO:0000313" key="1">
    <source>
        <dbReference type="EMBL" id="OYO17535.1"/>
    </source>
</evidence>
<dbReference type="AlphaFoldDB" id="A0A255GNZ5"/>
<gene>
    <name evidence="1" type="ORF">CGZ94_01115</name>
</gene>
<evidence type="ECO:0000313" key="2">
    <source>
        <dbReference type="Proteomes" id="UP000215896"/>
    </source>
</evidence>
<proteinExistence type="predicted"/>
<protein>
    <submittedName>
        <fullName evidence="1">Uncharacterized protein</fullName>
    </submittedName>
</protein>
<reference evidence="1 2" key="1">
    <citation type="submission" date="2017-07" db="EMBL/GenBank/DDBJ databases">
        <title>Draft whole genome sequences of clinical Proprionibacteriaceae strains.</title>
        <authorList>
            <person name="Bernier A.-M."/>
            <person name="Bernard K."/>
            <person name="Domingo M.-C."/>
        </authorList>
    </citation>
    <scope>NUCLEOTIDE SEQUENCE [LARGE SCALE GENOMIC DNA]</scope>
    <source>
        <strain evidence="1 2">NML 030167</strain>
    </source>
</reference>
<organism evidence="1 2">
    <name type="scientific">Enemella evansiae</name>
    <dbReference type="NCBI Taxonomy" id="2016499"/>
    <lineage>
        <taxon>Bacteria</taxon>
        <taxon>Bacillati</taxon>
        <taxon>Actinomycetota</taxon>
        <taxon>Actinomycetes</taxon>
        <taxon>Propionibacteriales</taxon>
        <taxon>Propionibacteriaceae</taxon>
        <taxon>Enemella</taxon>
    </lineage>
</organism>
<sequence length="82" mass="9561">MPFSSLFVLPDSLVDLRGLATGTVELLNRLLWNPSRPFDLSDEARLRSMIRIFLREARTQDDLRDYVDRDSLVRLWTELGLP</sequence>
<dbReference type="Proteomes" id="UP000215896">
    <property type="component" value="Unassembled WGS sequence"/>
</dbReference>
<accession>A0A255GNZ5</accession>
<comment type="caution">
    <text evidence="1">The sequence shown here is derived from an EMBL/GenBank/DDBJ whole genome shotgun (WGS) entry which is preliminary data.</text>
</comment>
<keyword evidence="2" id="KW-1185">Reference proteome</keyword>